<evidence type="ECO:0000256" key="2">
    <source>
        <dbReference type="ARBA" id="ARBA00007362"/>
    </source>
</evidence>
<evidence type="ECO:0000256" key="4">
    <source>
        <dbReference type="ARBA" id="ARBA00022989"/>
    </source>
</evidence>
<dbReference type="Pfam" id="PF00892">
    <property type="entry name" value="EamA"/>
    <property type="match status" value="1"/>
</dbReference>
<evidence type="ECO:0000256" key="5">
    <source>
        <dbReference type="ARBA" id="ARBA00023136"/>
    </source>
</evidence>
<comment type="caution">
    <text evidence="8">The sequence shown here is derived from an EMBL/GenBank/DDBJ whole genome shotgun (WGS) entry which is preliminary data.</text>
</comment>
<dbReference type="PANTHER" id="PTHR32322">
    <property type="entry name" value="INNER MEMBRANE TRANSPORTER"/>
    <property type="match status" value="1"/>
</dbReference>
<feature type="transmembrane region" description="Helical" evidence="6">
    <location>
        <begin position="107"/>
        <end position="138"/>
    </location>
</feature>
<name>A0A2N0ZEG8_9BACI</name>
<evidence type="ECO:0000256" key="1">
    <source>
        <dbReference type="ARBA" id="ARBA00004127"/>
    </source>
</evidence>
<feature type="transmembrane region" description="Helical" evidence="6">
    <location>
        <begin position="38"/>
        <end position="56"/>
    </location>
</feature>
<evidence type="ECO:0000259" key="7">
    <source>
        <dbReference type="Pfam" id="PF00892"/>
    </source>
</evidence>
<dbReference type="EMBL" id="PISD01000034">
    <property type="protein sequence ID" value="PKG27901.1"/>
    <property type="molecule type" value="Genomic_DNA"/>
</dbReference>
<reference evidence="8 9" key="1">
    <citation type="journal article" date="2010" name="Int. J. Syst. Evol. Microbiol.">
        <title>Bacillus horneckiae sp. nov., isolated from a spacecraft-assembly clean room.</title>
        <authorList>
            <person name="Vaishampayan P."/>
            <person name="Probst A."/>
            <person name="Krishnamurthi S."/>
            <person name="Ghosh S."/>
            <person name="Osman S."/>
            <person name="McDowall A."/>
            <person name="Ruckmani A."/>
            <person name="Mayilraj S."/>
            <person name="Venkateswaran K."/>
        </authorList>
    </citation>
    <scope>NUCLEOTIDE SEQUENCE [LARGE SCALE GENOMIC DNA]</scope>
    <source>
        <strain evidence="9">1PO1SC</strain>
    </source>
</reference>
<keyword evidence="4 6" id="KW-1133">Transmembrane helix</keyword>
<keyword evidence="5 6" id="KW-0472">Membrane</keyword>
<comment type="subcellular location">
    <subcellularLocation>
        <location evidence="1">Endomembrane system</location>
        <topology evidence="1">Multi-pass membrane protein</topology>
    </subcellularLocation>
</comment>
<dbReference type="InterPro" id="IPR037185">
    <property type="entry name" value="EmrE-like"/>
</dbReference>
<dbReference type="SUPFAM" id="SSF103481">
    <property type="entry name" value="Multidrug resistance efflux transporter EmrE"/>
    <property type="match status" value="1"/>
</dbReference>
<feature type="transmembrane region" description="Helical" evidence="6">
    <location>
        <begin position="68"/>
        <end position="87"/>
    </location>
</feature>
<sequence length="162" mass="17988">MTICGHPQCFVKKSFTAFLSIVDKDRIFIIDPSPLKKTWALVIAAPFFIIPVYLNFSNEMLHAPIEAWASFIYLAVVSQFLAYVAWYNGLAKGGISRVSQIQYLQPFLMILFAALFLNESITIFTMATAVIVVFSVVIGKNTVVANQSASDSSNKLFNSDSM</sequence>
<dbReference type="InterPro" id="IPR050638">
    <property type="entry name" value="AA-Vitamin_Transporters"/>
</dbReference>
<dbReference type="Proteomes" id="UP000233343">
    <property type="component" value="Unassembled WGS sequence"/>
</dbReference>
<accession>A0A2N0ZEG8</accession>
<gene>
    <name evidence="8" type="ORF">CWS20_16045</name>
</gene>
<dbReference type="InterPro" id="IPR000620">
    <property type="entry name" value="EamA_dom"/>
</dbReference>
<dbReference type="AlphaFoldDB" id="A0A2N0ZEG8"/>
<evidence type="ECO:0000313" key="9">
    <source>
        <dbReference type="Proteomes" id="UP000233343"/>
    </source>
</evidence>
<dbReference type="PANTHER" id="PTHR32322:SF2">
    <property type="entry name" value="EAMA DOMAIN-CONTAINING PROTEIN"/>
    <property type="match status" value="1"/>
</dbReference>
<evidence type="ECO:0000256" key="6">
    <source>
        <dbReference type="SAM" id="Phobius"/>
    </source>
</evidence>
<organism evidence="8 9">
    <name type="scientific">Cytobacillus horneckiae</name>
    <dbReference type="NCBI Taxonomy" id="549687"/>
    <lineage>
        <taxon>Bacteria</taxon>
        <taxon>Bacillati</taxon>
        <taxon>Bacillota</taxon>
        <taxon>Bacilli</taxon>
        <taxon>Bacillales</taxon>
        <taxon>Bacillaceae</taxon>
        <taxon>Cytobacillus</taxon>
    </lineage>
</organism>
<keyword evidence="9" id="KW-1185">Reference proteome</keyword>
<keyword evidence="3 6" id="KW-0812">Transmembrane</keyword>
<dbReference type="GO" id="GO:0016020">
    <property type="term" value="C:membrane"/>
    <property type="evidence" value="ECO:0007669"/>
    <property type="project" value="UniProtKB-SubCell"/>
</dbReference>
<proteinExistence type="inferred from homology"/>
<protein>
    <submittedName>
        <fullName evidence="8">EamA family transporter</fullName>
    </submittedName>
</protein>
<feature type="domain" description="EamA" evidence="7">
    <location>
        <begin position="38"/>
        <end position="138"/>
    </location>
</feature>
<comment type="similarity">
    <text evidence="2">Belongs to the EamA transporter family.</text>
</comment>
<evidence type="ECO:0000313" key="8">
    <source>
        <dbReference type="EMBL" id="PKG27901.1"/>
    </source>
</evidence>
<evidence type="ECO:0000256" key="3">
    <source>
        <dbReference type="ARBA" id="ARBA00022692"/>
    </source>
</evidence>